<keyword evidence="3" id="KW-1185">Reference proteome</keyword>
<keyword evidence="1" id="KW-0472">Membrane</keyword>
<evidence type="ECO:0000313" key="2">
    <source>
        <dbReference type="EMBL" id="VXD17851.1"/>
    </source>
</evidence>
<evidence type="ECO:0000256" key="1">
    <source>
        <dbReference type="SAM" id="Phobius"/>
    </source>
</evidence>
<keyword evidence="1" id="KW-0812">Transmembrane</keyword>
<keyword evidence="1" id="KW-1133">Transmembrane helix</keyword>
<organism evidence="2 3">
    <name type="scientific">Planktothrix serta PCC 8927</name>
    <dbReference type="NCBI Taxonomy" id="671068"/>
    <lineage>
        <taxon>Bacteria</taxon>
        <taxon>Bacillati</taxon>
        <taxon>Cyanobacteriota</taxon>
        <taxon>Cyanophyceae</taxon>
        <taxon>Oscillatoriophycideae</taxon>
        <taxon>Oscillatoriales</taxon>
        <taxon>Microcoleaceae</taxon>
        <taxon>Planktothrix</taxon>
    </lineage>
</organism>
<dbReference type="AlphaFoldDB" id="A0A7Z9BTN3"/>
<feature type="transmembrane region" description="Helical" evidence="1">
    <location>
        <begin position="20"/>
        <end position="39"/>
    </location>
</feature>
<evidence type="ECO:0000313" key="3">
    <source>
        <dbReference type="Proteomes" id="UP000184550"/>
    </source>
</evidence>
<dbReference type="EMBL" id="CZCU02000136">
    <property type="protein sequence ID" value="VXD17851.1"/>
    <property type="molecule type" value="Genomic_DNA"/>
</dbReference>
<gene>
    <name evidence="2" type="ORF">PL8927_600142</name>
</gene>
<sequence>MFFPANYRFFSKSTPHCGYFFTLVPYLAFLDFIEVLIFVKISLNFRYLWDFQV</sequence>
<reference evidence="2" key="1">
    <citation type="submission" date="2019-10" db="EMBL/GenBank/DDBJ databases">
        <authorList>
            <consortium name="Genoscope - CEA"/>
            <person name="William W."/>
        </authorList>
    </citation>
    <scope>NUCLEOTIDE SEQUENCE [LARGE SCALE GENOMIC DNA]</scope>
    <source>
        <strain evidence="2">BBR_PRJEB10992</strain>
    </source>
</reference>
<comment type="caution">
    <text evidence="2">The sequence shown here is derived from an EMBL/GenBank/DDBJ whole genome shotgun (WGS) entry which is preliminary data.</text>
</comment>
<protein>
    <submittedName>
        <fullName evidence="2">Uncharacterized protein</fullName>
    </submittedName>
</protein>
<name>A0A7Z9BTN3_9CYAN</name>
<dbReference type="Proteomes" id="UP000184550">
    <property type="component" value="Unassembled WGS sequence"/>
</dbReference>
<accession>A0A7Z9BTN3</accession>
<proteinExistence type="predicted"/>